<gene>
    <name evidence="3" type="ORF">IC610_16750</name>
</gene>
<dbReference type="InterPro" id="IPR053150">
    <property type="entry name" value="Teicoplanin_resist-assoc"/>
</dbReference>
<keyword evidence="1" id="KW-0812">Transmembrane</keyword>
<keyword evidence="4" id="KW-1185">Reference proteome</keyword>
<dbReference type="Pfam" id="PF04892">
    <property type="entry name" value="VanZ"/>
    <property type="match status" value="1"/>
</dbReference>
<evidence type="ECO:0000313" key="3">
    <source>
        <dbReference type="EMBL" id="MBD8084062.1"/>
    </source>
</evidence>
<accession>A0ABR8ZFJ0</accession>
<organism evidence="3 4">
    <name type="scientific">Chryseobacterium caseinilyticum</name>
    <dbReference type="NCBI Taxonomy" id="2771428"/>
    <lineage>
        <taxon>Bacteria</taxon>
        <taxon>Pseudomonadati</taxon>
        <taxon>Bacteroidota</taxon>
        <taxon>Flavobacteriia</taxon>
        <taxon>Flavobacteriales</taxon>
        <taxon>Weeksellaceae</taxon>
        <taxon>Chryseobacterium group</taxon>
        <taxon>Chryseobacterium</taxon>
    </lineage>
</organism>
<keyword evidence="1" id="KW-0472">Membrane</keyword>
<dbReference type="RefSeq" id="WP_191737873.1">
    <property type="nucleotide sequence ID" value="NZ_JACYFS010000007.1"/>
</dbReference>
<proteinExistence type="predicted"/>
<feature type="domain" description="VanZ-like" evidence="2">
    <location>
        <begin position="11"/>
        <end position="128"/>
    </location>
</feature>
<dbReference type="EMBL" id="JACYFS010000007">
    <property type="protein sequence ID" value="MBD8084062.1"/>
    <property type="molecule type" value="Genomic_DNA"/>
</dbReference>
<sequence length="154" mass="17854">MRRYFVVFISLYTIFLLYMMFFASGREASEVSYLQMQPFITIQHFFTDDVDSEAFLVNIVGNVFVFSPFGWLGLCIRKFNSLVPITAFFLVIITVIESIQYISGRGVADIDDVFLNTLGMCIGFILFKYATWKNIANIKFHFELIEDRKTLETA</sequence>
<evidence type="ECO:0000259" key="2">
    <source>
        <dbReference type="Pfam" id="PF04892"/>
    </source>
</evidence>
<evidence type="ECO:0000256" key="1">
    <source>
        <dbReference type="SAM" id="Phobius"/>
    </source>
</evidence>
<feature type="transmembrane region" description="Helical" evidence="1">
    <location>
        <begin position="55"/>
        <end position="74"/>
    </location>
</feature>
<name>A0ABR8ZFJ0_9FLAO</name>
<dbReference type="PANTHER" id="PTHR36834:SF1">
    <property type="entry name" value="INTEGRAL MEMBRANE PROTEIN"/>
    <property type="match status" value="1"/>
</dbReference>
<reference evidence="3 4" key="1">
    <citation type="submission" date="2020-09" db="EMBL/GenBank/DDBJ databases">
        <title>Genome seq and assembly of Chryseobacterium sp.</title>
        <authorList>
            <person name="Chhetri G."/>
        </authorList>
    </citation>
    <scope>NUCLEOTIDE SEQUENCE [LARGE SCALE GENOMIC DNA]</scope>
    <source>
        <strain evidence="3 4">GCR10</strain>
    </source>
</reference>
<comment type="caution">
    <text evidence="3">The sequence shown here is derived from an EMBL/GenBank/DDBJ whole genome shotgun (WGS) entry which is preliminary data.</text>
</comment>
<feature type="transmembrane region" description="Helical" evidence="1">
    <location>
        <begin position="81"/>
        <end position="101"/>
    </location>
</feature>
<keyword evidence="1" id="KW-1133">Transmembrane helix</keyword>
<evidence type="ECO:0000313" key="4">
    <source>
        <dbReference type="Proteomes" id="UP000637299"/>
    </source>
</evidence>
<feature type="transmembrane region" description="Helical" evidence="1">
    <location>
        <begin position="113"/>
        <end position="131"/>
    </location>
</feature>
<dbReference type="PANTHER" id="PTHR36834">
    <property type="entry name" value="MEMBRANE PROTEIN-RELATED"/>
    <property type="match status" value="1"/>
</dbReference>
<protein>
    <submittedName>
        <fullName evidence="3">VanZ family protein</fullName>
    </submittedName>
</protein>
<dbReference type="Proteomes" id="UP000637299">
    <property type="component" value="Unassembled WGS sequence"/>
</dbReference>
<dbReference type="InterPro" id="IPR006976">
    <property type="entry name" value="VanZ-like"/>
</dbReference>